<organism evidence="1 2">
    <name type="scientific">Flammeovirga yaeyamensis</name>
    <dbReference type="NCBI Taxonomy" id="367791"/>
    <lineage>
        <taxon>Bacteria</taxon>
        <taxon>Pseudomonadati</taxon>
        <taxon>Bacteroidota</taxon>
        <taxon>Cytophagia</taxon>
        <taxon>Cytophagales</taxon>
        <taxon>Flammeovirgaceae</taxon>
        <taxon>Flammeovirga</taxon>
    </lineage>
</organism>
<dbReference type="Proteomes" id="UP000678679">
    <property type="component" value="Chromosome 2"/>
</dbReference>
<evidence type="ECO:0000313" key="2">
    <source>
        <dbReference type="Proteomes" id="UP000678679"/>
    </source>
</evidence>
<dbReference type="EMBL" id="CP076133">
    <property type="protein sequence ID" value="QWG04157.1"/>
    <property type="molecule type" value="Genomic_DNA"/>
</dbReference>
<dbReference type="InterPro" id="IPR027829">
    <property type="entry name" value="DUF4625"/>
</dbReference>
<accession>A0AAX1NAB4</accession>
<dbReference type="KEGG" id="fya:KMW28_25025"/>
<dbReference type="Pfam" id="PF15418">
    <property type="entry name" value="DUF4625"/>
    <property type="match status" value="1"/>
</dbReference>
<proteinExistence type="predicted"/>
<keyword evidence="2" id="KW-1185">Reference proteome</keyword>
<protein>
    <submittedName>
        <fullName evidence="1">DUF4625 domain-containing protein</fullName>
    </submittedName>
</protein>
<dbReference type="RefSeq" id="WP_169663646.1">
    <property type="nucleotide sequence ID" value="NZ_CP076133.1"/>
</dbReference>
<evidence type="ECO:0000313" key="1">
    <source>
        <dbReference type="EMBL" id="QWG04157.1"/>
    </source>
</evidence>
<gene>
    <name evidence="1" type="ORF">KMW28_25025</name>
</gene>
<dbReference type="AlphaFoldDB" id="A0AAX1NAB4"/>
<dbReference type="PROSITE" id="PS51257">
    <property type="entry name" value="PROKAR_LIPOPROTEIN"/>
    <property type="match status" value="1"/>
</dbReference>
<name>A0AAX1NAB4_9BACT</name>
<reference evidence="1 2" key="1">
    <citation type="submission" date="2021-05" db="EMBL/GenBank/DDBJ databases">
        <title>Comparative genomic studies on the polysaccharide-degrading batcterial strains of the Flammeovirga genus.</title>
        <authorList>
            <person name="Zewei F."/>
            <person name="Zheng Z."/>
            <person name="Yu L."/>
            <person name="Ruyue G."/>
            <person name="Yanhong M."/>
            <person name="Yuanyuan C."/>
            <person name="Jingyan G."/>
            <person name="Wenjun H."/>
        </authorList>
    </citation>
    <scope>NUCLEOTIDE SEQUENCE [LARGE SCALE GENOMIC DNA]</scope>
    <source>
        <strain evidence="1 2">NBRC:100898</strain>
    </source>
</reference>
<sequence>MKKLQLISIALVMSLFACNQEEELSSNLRIAHLEYGKGSTGHGDNQIGYAGVDLHLEAQVEGNYRVSEVILTIESLNGDQSEEYDYSEHHGGILNPNIHEHPIIPAEFDTGEYYLELSVTDEAGEKVVEGGPLQIVPLIVFNNVEISGEILPGEQISIAFQLEGYNILKDLYIVLVDSNNQEVLSNYYDFTAANTHQIDFSDRISIPSDLPEGEYVVKAIASDARQNTVEEIFQF</sequence>